<accession>A0ABU7ULU1</accession>
<dbReference type="PANTHER" id="PTHR39207">
    <property type="entry name" value="ALPHA-GLUCURONIDASE A"/>
    <property type="match status" value="1"/>
</dbReference>
<comment type="caution">
    <text evidence="2">The sequence shown here is derived from an EMBL/GenBank/DDBJ whole genome shotgun (WGS) entry which is preliminary data.</text>
</comment>
<dbReference type="InterPro" id="IPR011100">
    <property type="entry name" value="Glyco_hydro_67_cat"/>
</dbReference>
<dbReference type="InterPro" id="IPR017853">
    <property type="entry name" value="GH"/>
</dbReference>
<organism evidence="2 3">
    <name type="scientific">Clostridium frigoriphilum</name>
    <dbReference type="NCBI Taxonomy" id="443253"/>
    <lineage>
        <taxon>Bacteria</taxon>
        <taxon>Bacillati</taxon>
        <taxon>Bacillota</taxon>
        <taxon>Clostridia</taxon>
        <taxon>Eubacteriales</taxon>
        <taxon>Clostridiaceae</taxon>
        <taxon>Clostridium</taxon>
    </lineage>
</organism>
<keyword evidence="3" id="KW-1185">Reference proteome</keyword>
<dbReference type="Gene3D" id="3.20.20.80">
    <property type="entry name" value="Glycosidases"/>
    <property type="match status" value="1"/>
</dbReference>
<dbReference type="PANTHER" id="PTHR39207:SF1">
    <property type="entry name" value="ALPHA-GLUCURONIDASE A"/>
    <property type="match status" value="1"/>
</dbReference>
<proteinExistence type="predicted"/>
<name>A0ABU7ULU1_9CLOT</name>
<evidence type="ECO:0000313" key="3">
    <source>
        <dbReference type="Proteomes" id="UP001498469"/>
    </source>
</evidence>
<feature type="domain" description="Glycosyl hydrolase family 67 catalytic" evidence="1">
    <location>
        <begin position="2"/>
        <end position="81"/>
    </location>
</feature>
<dbReference type="Proteomes" id="UP001498469">
    <property type="component" value="Unassembled WGS sequence"/>
</dbReference>
<protein>
    <recommendedName>
        <fullName evidence="1">Glycosyl hydrolase family 67 catalytic domain-containing protein</fullName>
    </recommendedName>
</protein>
<gene>
    <name evidence="2" type="ORF">SJI18_05805</name>
</gene>
<evidence type="ECO:0000259" key="1">
    <source>
        <dbReference type="Pfam" id="PF07488"/>
    </source>
</evidence>
<dbReference type="EMBL" id="JAZHFS010000004">
    <property type="protein sequence ID" value="MEF2111824.1"/>
    <property type="molecule type" value="Genomic_DNA"/>
</dbReference>
<sequence>MKNKSRIREYARLMASVTINGIIIYNVNVHKQETKLITDELLPEVKKIADIFRAYGIKLYLSVNFASTIEIGGLLTADPLNICWQKH</sequence>
<dbReference type="SUPFAM" id="SSF51445">
    <property type="entry name" value="(Trans)glycosidases"/>
    <property type="match status" value="1"/>
</dbReference>
<dbReference type="Pfam" id="PF07488">
    <property type="entry name" value="Glyco_hydro_67M"/>
    <property type="match status" value="1"/>
</dbReference>
<reference evidence="2 3" key="1">
    <citation type="submission" date="2023-11" db="EMBL/GenBank/DDBJ databases">
        <title>Draft genome sequence of a psychrophilic Clostridium strain from permafrost water brine.</title>
        <authorList>
            <person name="Shcherbakova V.A."/>
            <person name="Trubitsyn V.E."/>
            <person name="Zakharyuk A.G."/>
        </authorList>
    </citation>
    <scope>NUCLEOTIDE SEQUENCE [LARGE SCALE GENOMIC DNA]</scope>
    <source>
        <strain evidence="2 3">14F</strain>
    </source>
</reference>
<evidence type="ECO:0000313" key="2">
    <source>
        <dbReference type="EMBL" id="MEF2111824.1"/>
    </source>
</evidence>